<reference evidence="7" key="2">
    <citation type="submission" date="2025-08" db="UniProtKB">
        <authorList>
            <consortium name="Ensembl"/>
        </authorList>
    </citation>
    <scope>IDENTIFICATION</scope>
</reference>
<dbReference type="HOGENOM" id="CLU_015114_9_0_1"/>
<protein>
    <recommendedName>
        <fullName evidence="9">Zinc transporter ZIP4 N-terminal domain-containing protein</fullName>
    </recommendedName>
</protein>
<dbReference type="Pfam" id="PF02535">
    <property type="entry name" value="Zip"/>
    <property type="match status" value="1"/>
</dbReference>
<feature type="transmembrane region" description="Helical" evidence="6">
    <location>
        <begin position="59"/>
        <end position="79"/>
    </location>
</feature>
<keyword evidence="3 6" id="KW-0812">Transmembrane</keyword>
<dbReference type="GO" id="GO:0016020">
    <property type="term" value="C:membrane"/>
    <property type="evidence" value="ECO:0007669"/>
    <property type="project" value="UniProtKB-SubCell"/>
</dbReference>
<dbReference type="PANTHER" id="PTHR12191:SF37">
    <property type="entry name" value="ZINC TRANSPORTER FOI"/>
    <property type="match status" value="1"/>
</dbReference>
<evidence type="ECO:0000256" key="6">
    <source>
        <dbReference type="SAM" id="Phobius"/>
    </source>
</evidence>
<accession>F7AHL6</accession>
<dbReference type="PANTHER" id="PTHR12191">
    <property type="entry name" value="SOLUTE CARRIER FAMILY 39"/>
    <property type="match status" value="1"/>
</dbReference>
<name>F7AHL6_CIOIN</name>
<dbReference type="GO" id="GO:0046873">
    <property type="term" value="F:metal ion transmembrane transporter activity"/>
    <property type="evidence" value="ECO:0007669"/>
    <property type="project" value="InterPro"/>
</dbReference>
<dbReference type="AlphaFoldDB" id="F7AHL6"/>
<keyword evidence="4 6" id="KW-1133">Transmembrane helix</keyword>
<dbReference type="OMA" id="VDVMHEM"/>
<dbReference type="Ensembl" id="ENSCINT00000005635.3">
    <property type="protein sequence ID" value="ENSCINP00000005635.3"/>
    <property type="gene ID" value="ENSCING00000002759.3"/>
</dbReference>
<dbReference type="InterPro" id="IPR050799">
    <property type="entry name" value="ZIP_Transporter"/>
</dbReference>
<organism evidence="7 8">
    <name type="scientific">Ciona intestinalis</name>
    <name type="common">Transparent sea squirt</name>
    <name type="synonym">Ascidia intestinalis</name>
    <dbReference type="NCBI Taxonomy" id="7719"/>
    <lineage>
        <taxon>Eukaryota</taxon>
        <taxon>Metazoa</taxon>
        <taxon>Chordata</taxon>
        <taxon>Tunicata</taxon>
        <taxon>Ascidiacea</taxon>
        <taxon>Phlebobranchia</taxon>
        <taxon>Cionidae</taxon>
        <taxon>Ciona</taxon>
    </lineage>
</organism>
<keyword evidence="8" id="KW-1185">Reference proteome</keyword>
<feature type="transmembrane region" description="Helical" evidence="6">
    <location>
        <begin position="121"/>
        <end position="144"/>
    </location>
</feature>
<proteinExistence type="inferred from homology"/>
<dbReference type="Proteomes" id="UP000008144">
    <property type="component" value="Unassembled WGS sequence"/>
</dbReference>
<evidence type="ECO:0000313" key="8">
    <source>
        <dbReference type="Proteomes" id="UP000008144"/>
    </source>
</evidence>
<comment type="subcellular location">
    <subcellularLocation>
        <location evidence="1">Membrane</location>
        <topology evidence="1">Multi-pass membrane protein</topology>
    </subcellularLocation>
</comment>
<dbReference type="InParanoid" id="F7AHL6"/>
<evidence type="ECO:0000256" key="5">
    <source>
        <dbReference type="ARBA" id="ARBA00023136"/>
    </source>
</evidence>
<evidence type="ECO:0000256" key="4">
    <source>
        <dbReference type="ARBA" id="ARBA00022989"/>
    </source>
</evidence>
<comment type="similarity">
    <text evidence="2">Belongs to the ZIP transporter (TC 2.A.5) family.</text>
</comment>
<evidence type="ECO:0008006" key="9">
    <source>
        <dbReference type="Google" id="ProtNLM"/>
    </source>
</evidence>
<keyword evidence="5 6" id="KW-0472">Membrane</keyword>
<dbReference type="InterPro" id="IPR003689">
    <property type="entry name" value="ZIP"/>
</dbReference>
<reference evidence="8" key="1">
    <citation type="journal article" date="2002" name="Science">
        <title>The draft genome of Ciona intestinalis: insights into chordate and vertebrate origins.</title>
        <authorList>
            <person name="Dehal P."/>
            <person name="Satou Y."/>
            <person name="Campbell R.K."/>
            <person name="Chapman J."/>
            <person name="Degnan B."/>
            <person name="De Tomaso A."/>
            <person name="Davidson B."/>
            <person name="Di Gregorio A."/>
            <person name="Gelpke M."/>
            <person name="Goodstein D.M."/>
            <person name="Harafuji N."/>
            <person name="Hastings K.E."/>
            <person name="Ho I."/>
            <person name="Hotta K."/>
            <person name="Huang W."/>
            <person name="Kawashima T."/>
            <person name="Lemaire P."/>
            <person name="Martinez D."/>
            <person name="Meinertzhagen I.A."/>
            <person name="Necula S."/>
            <person name="Nonaka M."/>
            <person name="Putnam N."/>
            <person name="Rash S."/>
            <person name="Saiga H."/>
            <person name="Satake M."/>
            <person name="Terry A."/>
            <person name="Yamada L."/>
            <person name="Wang H.G."/>
            <person name="Awazu S."/>
            <person name="Azumi K."/>
            <person name="Boore J."/>
            <person name="Branno M."/>
            <person name="Chin-Bow S."/>
            <person name="DeSantis R."/>
            <person name="Doyle S."/>
            <person name="Francino P."/>
            <person name="Keys D.N."/>
            <person name="Haga S."/>
            <person name="Hayashi H."/>
            <person name="Hino K."/>
            <person name="Imai K.S."/>
            <person name="Inaba K."/>
            <person name="Kano S."/>
            <person name="Kobayashi K."/>
            <person name="Kobayashi M."/>
            <person name="Lee B.I."/>
            <person name="Makabe K.W."/>
            <person name="Manohar C."/>
            <person name="Matassi G."/>
            <person name="Medina M."/>
            <person name="Mochizuki Y."/>
            <person name="Mount S."/>
            <person name="Morishita T."/>
            <person name="Miura S."/>
            <person name="Nakayama A."/>
            <person name="Nishizaka S."/>
            <person name="Nomoto H."/>
            <person name="Ohta F."/>
            <person name="Oishi K."/>
            <person name="Rigoutsos I."/>
            <person name="Sano M."/>
            <person name="Sasaki A."/>
            <person name="Sasakura Y."/>
            <person name="Shoguchi E."/>
            <person name="Shin-i T."/>
            <person name="Spagnuolo A."/>
            <person name="Stainier D."/>
            <person name="Suzuki M.M."/>
            <person name="Tassy O."/>
            <person name="Takatori N."/>
            <person name="Tokuoka M."/>
            <person name="Yagi K."/>
            <person name="Yoshizaki F."/>
            <person name="Wada S."/>
            <person name="Zhang C."/>
            <person name="Hyatt P.D."/>
            <person name="Larimer F."/>
            <person name="Detter C."/>
            <person name="Doggett N."/>
            <person name="Glavina T."/>
            <person name="Hawkins T."/>
            <person name="Richardson P."/>
            <person name="Lucas S."/>
            <person name="Kohara Y."/>
            <person name="Levine M."/>
            <person name="Satoh N."/>
            <person name="Rokhsar D.S."/>
        </authorList>
    </citation>
    <scope>NUCLEOTIDE SEQUENCE [LARGE SCALE GENOMIC DNA]</scope>
</reference>
<evidence type="ECO:0000313" key="7">
    <source>
        <dbReference type="Ensembl" id="ENSCINP00000005635.3"/>
    </source>
</evidence>
<evidence type="ECO:0000256" key="1">
    <source>
        <dbReference type="ARBA" id="ARBA00004141"/>
    </source>
</evidence>
<feature type="transmembrane region" description="Helical" evidence="6">
    <location>
        <begin position="20"/>
        <end position="38"/>
    </location>
</feature>
<evidence type="ECO:0000256" key="2">
    <source>
        <dbReference type="ARBA" id="ARBA00006939"/>
    </source>
</evidence>
<feature type="transmembrane region" description="Helical" evidence="6">
    <location>
        <begin position="91"/>
        <end position="109"/>
    </location>
</feature>
<dbReference type="GeneTree" id="ENSGT00940000167463"/>
<reference evidence="7" key="3">
    <citation type="submission" date="2025-09" db="UniProtKB">
        <authorList>
            <consortium name="Ensembl"/>
        </authorList>
    </citation>
    <scope>IDENTIFICATION</scope>
</reference>
<evidence type="ECO:0000256" key="3">
    <source>
        <dbReference type="ARBA" id="ARBA00022692"/>
    </source>
</evidence>
<sequence length="154" mass="16861">MMVLIGDILHNFGDGLALGVAYSSSWIGGVGASLAIFCHELPHEFGDFAIYIKNGLSKWRALFLNFVAACFGFIGLYIGLSVATNSAARQWMLAAIAGMFLYISLVDVMHEMTEETSTRPVLQFFLQNLGMIMGWTILLLLALFEDDIKNALSG</sequence>